<comment type="caution">
    <text evidence="1">The sequence shown here is derived from an EMBL/GenBank/DDBJ whole genome shotgun (WGS) entry which is preliminary data.</text>
</comment>
<dbReference type="InterPro" id="IPR038070">
    <property type="entry name" value="Rv2632c-like_sf"/>
</dbReference>
<dbReference type="Pfam" id="PF08962">
    <property type="entry name" value="Rv2632c-like"/>
    <property type="match status" value="1"/>
</dbReference>
<dbReference type="EMBL" id="JACXYU010000002">
    <property type="protein sequence ID" value="MBD3931185.1"/>
    <property type="molecule type" value="Genomic_DNA"/>
</dbReference>
<name>A0A927IBS9_9ACTN</name>
<dbReference type="Gene3D" id="3.30.160.240">
    <property type="entry name" value="Rv1738"/>
    <property type="match status" value="1"/>
</dbReference>
<reference evidence="1" key="1">
    <citation type="submission" date="2020-09" db="EMBL/GenBank/DDBJ databases">
        <title>Secondary metabolite and genome analysis of marine Streptomyces chumphonensis KK1-2T.</title>
        <authorList>
            <person name="Phongsopitanun W."/>
            <person name="Kanchanasin P."/>
            <person name="Pittayakhajonwut P."/>
            <person name="Suwanborirux K."/>
            <person name="Tanasupawat S."/>
        </authorList>
    </citation>
    <scope>NUCLEOTIDE SEQUENCE</scope>
    <source>
        <strain evidence="1">KK1-2</strain>
    </source>
</reference>
<dbReference type="RefSeq" id="WP_191208489.1">
    <property type="nucleotide sequence ID" value="NZ_BAABKL010000032.1"/>
</dbReference>
<protein>
    <submittedName>
        <fullName evidence="1">DUF1876 domain-containing protein</fullName>
    </submittedName>
</protein>
<sequence length="89" mass="9996">METIVGMNVEMEFWEDGDKTRASCLMRLQDGTELKSHGRADRYPSDPAQQRVGEEIAAARALRDLSHQLLAKAGHEIESVTHQPAHLTR</sequence>
<dbReference type="Proteomes" id="UP000632289">
    <property type="component" value="Unassembled WGS sequence"/>
</dbReference>
<dbReference type="SUPFAM" id="SSF143212">
    <property type="entry name" value="Rv2632c-like"/>
    <property type="match status" value="1"/>
</dbReference>
<gene>
    <name evidence="1" type="ORF">IF129_06375</name>
</gene>
<organism evidence="1 2">
    <name type="scientific">Streptomyces chumphonensis</name>
    <dbReference type="NCBI Taxonomy" id="1214925"/>
    <lineage>
        <taxon>Bacteria</taxon>
        <taxon>Bacillati</taxon>
        <taxon>Actinomycetota</taxon>
        <taxon>Actinomycetes</taxon>
        <taxon>Kitasatosporales</taxon>
        <taxon>Streptomycetaceae</taxon>
        <taxon>Streptomyces</taxon>
    </lineage>
</organism>
<dbReference type="InterPro" id="IPR015057">
    <property type="entry name" value="Rv2632c-like"/>
</dbReference>
<accession>A0A927IBS9</accession>
<evidence type="ECO:0000313" key="1">
    <source>
        <dbReference type="EMBL" id="MBD3931185.1"/>
    </source>
</evidence>
<evidence type="ECO:0000313" key="2">
    <source>
        <dbReference type="Proteomes" id="UP000632289"/>
    </source>
</evidence>
<keyword evidence="2" id="KW-1185">Reference proteome</keyword>
<proteinExistence type="predicted"/>
<dbReference type="AlphaFoldDB" id="A0A927IBS9"/>